<proteinExistence type="predicted"/>
<organism evidence="1 2">
    <name type="scientific">Smallanthus sonchifolius</name>
    <dbReference type="NCBI Taxonomy" id="185202"/>
    <lineage>
        <taxon>Eukaryota</taxon>
        <taxon>Viridiplantae</taxon>
        <taxon>Streptophyta</taxon>
        <taxon>Embryophyta</taxon>
        <taxon>Tracheophyta</taxon>
        <taxon>Spermatophyta</taxon>
        <taxon>Magnoliopsida</taxon>
        <taxon>eudicotyledons</taxon>
        <taxon>Gunneridae</taxon>
        <taxon>Pentapetalae</taxon>
        <taxon>asterids</taxon>
        <taxon>campanulids</taxon>
        <taxon>Asterales</taxon>
        <taxon>Asteraceae</taxon>
        <taxon>Asteroideae</taxon>
        <taxon>Heliantheae alliance</taxon>
        <taxon>Millerieae</taxon>
        <taxon>Smallanthus</taxon>
    </lineage>
</organism>
<gene>
    <name evidence="1" type="ORF">L1987_60104</name>
</gene>
<protein>
    <submittedName>
        <fullName evidence="1">Uncharacterized protein</fullName>
    </submittedName>
</protein>
<comment type="caution">
    <text evidence="1">The sequence shown here is derived from an EMBL/GenBank/DDBJ whole genome shotgun (WGS) entry which is preliminary data.</text>
</comment>
<evidence type="ECO:0000313" key="2">
    <source>
        <dbReference type="Proteomes" id="UP001056120"/>
    </source>
</evidence>
<name>A0ACB9D7Z1_9ASTR</name>
<keyword evidence="2" id="KW-1185">Reference proteome</keyword>
<reference evidence="1 2" key="2">
    <citation type="journal article" date="2022" name="Mol. Ecol. Resour.">
        <title>The genomes of chicory, endive, great burdock and yacon provide insights into Asteraceae paleo-polyploidization history and plant inulin production.</title>
        <authorList>
            <person name="Fan W."/>
            <person name="Wang S."/>
            <person name="Wang H."/>
            <person name="Wang A."/>
            <person name="Jiang F."/>
            <person name="Liu H."/>
            <person name="Zhao H."/>
            <person name="Xu D."/>
            <person name="Zhang Y."/>
        </authorList>
    </citation>
    <scope>NUCLEOTIDE SEQUENCE [LARGE SCALE GENOMIC DNA]</scope>
    <source>
        <strain evidence="2">cv. Yunnan</strain>
        <tissue evidence="1">Leaves</tissue>
    </source>
</reference>
<evidence type="ECO:0000313" key="1">
    <source>
        <dbReference type="EMBL" id="KAI3742422.1"/>
    </source>
</evidence>
<accession>A0ACB9D7Z1</accession>
<dbReference type="EMBL" id="CM042037">
    <property type="protein sequence ID" value="KAI3742422.1"/>
    <property type="molecule type" value="Genomic_DNA"/>
</dbReference>
<sequence length="89" mass="10032">MMMIQLVGVQLRIFLRSGLLASFLNQNVNVFSMKDMGWGRGGGGRNMVSRPVNRHGHGVVLLDPLKINNSLNKLQIIESSGIYMHKPRW</sequence>
<reference evidence="2" key="1">
    <citation type="journal article" date="2022" name="Mol. Ecol. Resour.">
        <title>The genomes of chicory, endive, great burdock and yacon provide insights into Asteraceae palaeo-polyploidization history and plant inulin production.</title>
        <authorList>
            <person name="Fan W."/>
            <person name="Wang S."/>
            <person name="Wang H."/>
            <person name="Wang A."/>
            <person name="Jiang F."/>
            <person name="Liu H."/>
            <person name="Zhao H."/>
            <person name="Xu D."/>
            <person name="Zhang Y."/>
        </authorList>
    </citation>
    <scope>NUCLEOTIDE SEQUENCE [LARGE SCALE GENOMIC DNA]</scope>
    <source>
        <strain evidence="2">cv. Yunnan</strain>
    </source>
</reference>
<dbReference type="Proteomes" id="UP001056120">
    <property type="component" value="Linkage Group LG20"/>
</dbReference>